<reference evidence="2" key="1">
    <citation type="journal article" date="2016" name="Nature">
        <title>The genome of the seagrass Zostera marina reveals angiosperm adaptation to the sea.</title>
        <authorList>
            <person name="Olsen J.L."/>
            <person name="Rouze P."/>
            <person name="Verhelst B."/>
            <person name="Lin Y.-C."/>
            <person name="Bayer T."/>
            <person name="Collen J."/>
            <person name="Dattolo E."/>
            <person name="De Paoli E."/>
            <person name="Dittami S."/>
            <person name="Maumus F."/>
            <person name="Michel G."/>
            <person name="Kersting A."/>
            <person name="Lauritano C."/>
            <person name="Lohaus R."/>
            <person name="Toepel M."/>
            <person name="Tonon T."/>
            <person name="Vanneste K."/>
            <person name="Amirebrahimi M."/>
            <person name="Brakel J."/>
            <person name="Bostroem C."/>
            <person name="Chovatia M."/>
            <person name="Grimwood J."/>
            <person name="Jenkins J.W."/>
            <person name="Jueterbock A."/>
            <person name="Mraz A."/>
            <person name="Stam W.T."/>
            <person name="Tice H."/>
            <person name="Bornberg-Bauer E."/>
            <person name="Green P.J."/>
            <person name="Pearson G.A."/>
            <person name="Procaccini G."/>
            <person name="Duarte C.M."/>
            <person name="Schmutz J."/>
            <person name="Reusch T.B.H."/>
            <person name="Van de Peer Y."/>
        </authorList>
    </citation>
    <scope>NUCLEOTIDE SEQUENCE [LARGE SCALE GENOMIC DNA]</scope>
    <source>
        <strain evidence="2">cv. Finnish</strain>
    </source>
</reference>
<organism evidence="1 2">
    <name type="scientific">Zostera marina</name>
    <name type="common">Eelgrass</name>
    <dbReference type="NCBI Taxonomy" id="29655"/>
    <lineage>
        <taxon>Eukaryota</taxon>
        <taxon>Viridiplantae</taxon>
        <taxon>Streptophyta</taxon>
        <taxon>Embryophyta</taxon>
        <taxon>Tracheophyta</taxon>
        <taxon>Spermatophyta</taxon>
        <taxon>Magnoliopsida</taxon>
        <taxon>Liliopsida</taxon>
        <taxon>Zosteraceae</taxon>
        <taxon>Zostera</taxon>
    </lineage>
</organism>
<accession>A0A0K9P1Y6</accession>
<comment type="caution">
    <text evidence="1">The sequence shown here is derived from an EMBL/GenBank/DDBJ whole genome shotgun (WGS) entry which is preliminary data.</text>
</comment>
<protein>
    <submittedName>
        <fullName evidence="1">Uncharacterized protein</fullName>
    </submittedName>
</protein>
<dbReference type="EMBL" id="LFYR01001390">
    <property type="protein sequence ID" value="KMZ62215.1"/>
    <property type="molecule type" value="Genomic_DNA"/>
</dbReference>
<gene>
    <name evidence="1" type="ORF">ZOSMA_47G00040</name>
</gene>
<sequence length="49" mass="5506">MILYAKRSTSEINDLITGGSERGLRRPIGGVYKVDRERLSCRCMSINCS</sequence>
<dbReference type="AlphaFoldDB" id="A0A0K9P1Y6"/>
<evidence type="ECO:0000313" key="2">
    <source>
        <dbReference type="Proteomes" id="UP000036987"/>
    </source>
</evidence>
<evidence type="ECO:0000313" key="1">
    <source>
        <dbReference type="EMBL" id="KMZ62215.1"/>
    </source>
</evidence>
<name>A0A0K9P1Y6_ZOSMR</name>
<proteinExistence type="predicted"/>
<keyword evidence="2" id="KW-1185">Reference proteome</keyword>
<dbReference type="Proteomes" id="UP000036987">
    <property type="component" value="Unassembled WGS sequence"/>
</dbReference>